<name>A0ABQ6LQJ1_9RHOB</name>
<dbReference type="InterPro" id="IPR006860">
    <property type="entry name" value="FecR"/>
</dbReference>
<evidence type="ECO:0000313" key="3">
    <source>
        <dbReference type="EMBL" id="GMG83818.1"/>
    </source>
</evidence>
<dbReference type="Proteomes" id="UP001239909">
    <property type="component" value="Unassembled WGS sequence"/>
</dbReference>
<evidence type="ECO:0000313" key="4">
    <source>
        <dbReference type="Proteomes" id="UP001239909"/>
    </source>
</evidence>
<comment type="caution">
    <text evidence="3">The sequence shown here is derived from an EMBL/GenBank/DDBJ whole genome shotgun (WGS) entry which is preliminary data.</text>
</comment>
<reference evidence="3 4" key="1">
    <citation type="submission" date="2023-04" db="EMBL/GenBank/DDBJ databases">
        <title>Marinoamorphus aggregata gen. nov., sp. Nov., isolate from tissue of brittle star Ophioplocus japonicus.</title>
        <authorList>
            <person name="Kawano K."/>
            <person name="Sawayama S."/>
            <person name="Nakagawa S."/>
        </authorList>
    </citation>
    <scope>NUCLEOTIDE SEQUENCE [LARGE SCALE GENOMIC DNA]</scope>
    <source>
        <strain evidence="3 4">NKW23</strain>
    </source>
</reference>
<feature type="signal peptide" evidence="1">
    <location>
        <begin position="1"/>
        <end position="23"/>
    </location>
</feature>
<keyword evidence="4" id="KW-1185">Reference proteome</keyword>
<protein>
    <recommendedName>
        <fullName evidence="2">FecR protein domain-containing protein</fullName>
    </recommendedName>
</protein>
<feature type="domain" description="FecR protein" evidence="2">
    <location>
        <begin position="57"/>
        <end position="143"/>
    </location>
</feature>
<accession>A0ABQ6LQJ1</accession>
<organism evidence="3 4">
    <name type="scientific">Paralimibaculum aggregatum</name>
    <dbReference type="NCBI Taxonomy" id="3036245"/>
    <lineage>
        <taxon>Bacteria</taxon>
        <taxon>Pseudomonadati</taxon>
        <taxon>Pseudomonadota</taxon>
        <taxon>Alphaproteobacteria</taxon>
        <taxon>Rhodobacterales</taxon>
        <taxon>Paracoccaceae</taxon>
        <taxon>Paralimibaculum</taxon>
    </lineage>
</organism>
<dbReference type="Pfam" id="PF04773">
    <property type="entry name" value="FecR"/>
    <property type="match status" value="1"/>
</dbReference>
<dbReference type="EMBL" id="BSYI01000024">
    <property type="protein sequence ID" value="GMG83818.1"/>
    <property type="molecule type" value="Genomic_DNA"/>
</dbReference>
<evidence type="ECO:0000259" key="2">
    <source>
        <dbReference type="Pfam" id="PF04773"/>
    </source>
</evidence>
<dbReference type="PANTHER" id="PTHR38731">
    <property type="entry name" value="LIPL45-RELATED LIPOPROTEIN-RELATED"/>
    <property type="match status" value="1"/>
</dbReference>
<proteinExistence type="predicted"/>
<sequence>MRASWITALLFTLIFAPAAPVLAQEIGVVKSVEGDVVIRRGGGAVAAIIGQSVFLYDELQTSAGGSVGIMLDDGTALAIGGASDVVLETFVFSPSDDLLDLVIRVLTGRLIYSSGKIGMARPEQVRIETPRLVVGTRGTRFAVIVPPAN</sequence>
<keyword evidence="1" id="KW-0732">Signal</keyword>
<evidence type="ECO:0000256" key="1">
    <source>
        <dbReference type="SAM" id="SignalP"/>
    </source>
</evidence>
<gene>
    <name evidence="3" type="ORF">LNKW23_30320</name>
</gene>
<feature type="chain" id="PRO_5047401416" description="FecR protein domain-containing protein" evidence="1">
    <location>
        <begin position="24"/>
        <end position="149"/>
    </location>
</feature>